<dbReference type="PANTHER" id="PTHR42793">
    <property type="entry name" value="COA BINDING DOMAIN CONTAINING PROTEIN"/>
    <property type="match status" value="1"/>
</dbReference>
<dbReference type="Pfam" id="PF13549">
    <property type="entry name" value="ATP-grasp_5"/>
    <property type="match status" value="1"/>
</dbReference>
<dbReference type="GO" id="GO:0046872">
    <property type="term" value="F:metal ion binding"/>
    <property type="evidence" value="ECO:0007669"/>
    <property type="project" value="InterPro"/>
</dbReference>
<keyword evidence="1" id="KW-0067">ATP-binding</keyword>
<gene>
    <name evidence="3" type="ORF">Atai01_68420</name>
</gene>
<dbReference type="Gene3D" id="3.40.50.261">
    <property type="entry name" value="Succinyl-CoA synthetase domains"/>
    <property type="match status" value="2"/>
</dbReference>
<dbReference type="Gene3D" id="3.30.1490.20">
    <property type="entry name" value="ATP-grasp fold, A domain"/>
    <property type="match status" value="1"/>
</dbReference>
<dbReference type="InterPro" id="IPR011761">
    <property type="entry name" value="ATP-grasp"/>
</dbReference>
<dbReference type="SUPFAM" id="SSF51735">
    <property type="entry name" value="NAD(P)-binding Rossmann-fold domains"/>
    <property type="match status" value="1"/>
</dbReference>
<dbReference type="Gene3D" id="3.30.470.20">
    <property type="entry name" value="ATP-grasp fold, B domain"/>
    <property type="match status" value="1"/>
</dbReference>
<dbReference type="EMBL" id="BSTI01000021">
    <property type="protein sequence ID" value="GLY70223.1"/>
    <property type="molecule type" value="Genomic_DNA"/>
</dbReference>
<dbReference type="InterPro" id="IPR016102">
    <property type="entry name" value="Succinyl-CoA_synth-like"/>
</dbReference>
<protein>
    <submittedName>
        <fullName evidence="3">6-carboxyhexanoate--CoA ligase</fullName>
    </submittedName>
</protein>
<evidence type="ECO:0000313" key="4">
    <source>
        <dbReference type="Proteomes" id="UP001165136"/>
    </source>
</evidence>
<dbReference type="SUPFAM" id="SSF56059">
    <property type="entry name" value="Glutathione synthetase ATP-binding domain-like"/>
    <property type="match status" value="1"/>
</dbReference>
<dbReference type="InterPro" id="IPR013815">
    <property type="entry name" value="ATP_grasp_subdomain_1"/>
</dbReference>
<dbReference type="InterPro" id="IPR032875">
    <property type="entry name" value="Succ_CoA_lig_flav_dom"/>
</dbReference>
<evidence type="ECO:0000313" key="3">
    <source>
        <dbReference type="EMBL" id="GLY70223.1"/>
    </source>
</evidence>
<dbReference type="InterPro" id="IPR036291">
    <property type="entry name" value="NAD(P)-bd_dom_sf"/>
</dbReference>
<organism evidence="3 4">
    <name type="scientific">Amycolatopsis taiwanensis</name>
    <dbReference type="NCBI Taxonomy" id="342230"/>
    <lineage>
        <taxon>Bacteria</taxon>
        <taxon>Bacillati</taxon>
        <taxon>Actinomycetota</taxon>
        <taxon>Actinomycetes</taxon>
        <taxon>Pseudonocardiales</taxon>
        <taxon>Pseudonocardiaceae</taxon>
        <taxon>Amycolatopsis</taxon>
    </lineage>
</organism>
<evidence type="ECO:0000256" key="1">
    <source>
        <dbReference type="PROSITE-ProRule" id="PRU00409"/>
    </source>
</evidence>
<accession>A0A9W6VG08</accession>
<dbReference type="Proteomes" id="UP001165136">
    <property type="component" value="Unassembled WGS sequence"/>
</dbReference>
<dbReference type="RefSeq" id="WP_027940548.1">
    <property type="nucleotide sequence ID" value="NZ_BSTI01000021.1"/>
</dbReference>
<dbReference type="SUPFAM" id="SSF52210">
    <property type="entry name" value="Succinyl-CoA synthetase domains"/>
    <property type="match status" value="2"/>
</dbReference>
<dbReference type="GO" id="GO:0005524">
    <property type="term" value="F:ATP binding"/>
    <property type="evidence" value="ECO:0007669"/>
    <property type="project" value="UniProtKB-UniRule"/>
</dbReference>
<keyword evidence="3" id="KW-0436">Ligase</keyword>
<dbReference type="InterPro" id="IPR043938">
    <property type="entry name" value="Ligase_CoA_dom"/>
</dbReference>
<keyword evidence="4" id="KW-1185">Reference proteome</keyword>
<dbReference type="InterPro" id="IPR003781">
    <property type="entry name" value="CoA-bd"/>
</dbReference>
<dbReference type="Pfam" id="PF13380">
    <property type="entry name" value="CoA_binding_2"/>
    <property type="match status" value="1"/>
</dbReference>
<proteinExistence type="predicted"/>
<comment type="caution">
    <text evidence="3">The sequence shown here is derived from an EMBL/GenBank/DDBJ whole genome shotgun (WGS) entry which is preliminary data.</text>
</comment>
<dbReference type="AlphaFoldDB" id="A0A9W6VG08"/>
<dbReference type="Pfam" id="PF13607">
    <property type="entry name" value="Succ_CoA_lig"/>
    <property type="match status" value="1"/>
</dbReference>
<feature type="domain" description="ATP-grasp" evidence="2">
    <location>
        <begin position="504"/>
        <end position="541"/>
    </location>
</feature>
<dbReference type="Gene3D" id="3.40.50.720">
    <property type="entry name" value="NAD(P)-binding Rossmann-like Domain"/>
    <property type="match status" value="1"/>
</dbReference>
<dbReference type="GO" id="GO:0043758">
    <property type="term" value="F:acetate-CoA ligase (ADP-forming) activity"/>
    <property type="evidence" value="ECO:0007669"/>
    <property type="project" value="InterPro"/>
</dbReference>
<dbReference type="PANTHER" id="PTHR42793:SF1">
    <property type="entry name" value="PEPTIDYL-LYSINE N-ACETYLTRANSFERASE PATZ"/>
    <property type="match status" value="1"/>
</dbReference>
<name>A0A9W6VG08_9PSEU</name>
<dbReference type="PROSITE" id="PS50975">
    <property type="entry name" value="ATP_GRASP"/>
    <property type="match status" value="1"/>
</dbReference>
<sequence length="715" mass="74530">MTTQHSAAPPRTAVATMLEPRSIAIVGISAKPEASSRRLLDHLFQDNYAGDIHLVGRSGGEIVGRPVLAGVDELPDGVDLALLILPAGAVKDAVKACVRRGVRVAVVYAAGFAELGDAGRAEQAEIGRLAREGGLALAGPNCIGFINYVNPLNTIFIPQIPVRKLAEETTGALAVLAQSGGLMAMVREGLRARGVPISYCVSTGNEAGLTLADYLDHLAEDPATSGVVVYAEDIRDPRGLLGAVRKMRANGKVLVLMHTGRSERGKVAAASHTGALAADYGVMKTLLTHTGACVVESLEELVDVGEILARYPRPPAADTAVVTTSGAFCSIALDALGDLGADVPELSPHTVETLTARMPSYMKPGNPLDLGTVTATDPELYHDGLAAVLADDRIGSVVVAVPFVSAAANLRMLEEVTRAASGQPKPVAIGLLGDVKPLDEDLKSYAKEHGMVVSGSPERIIRAMAAVTRYGRTLARARGTVAESADVAEPSGLGPGARPEWAGKRFVAAQGIPVPDGELATTVEQAVEIAAKVGYPVAAKAQAADLQHKTEAGGLVLGIPDESALRAAWDRLTERVAEAGVRLFDGVLVEAMAPKGVELMVGAKRHPEWGPVVMVGLGGVWVEAIGDVRLIPPDLSEAEIVGELRALRSAKLLGDFRGSRAVDLDAVARVVSTVGRLMVAHPEIAELDINPLLARPDGATALDVLIACSPEDTRR</sequence>
<evidence type="ECO:0000259" key="2">
    <source>
        <dbReference type="PROSITE" id="PS50975"/>
    </source>
</evidence>
<keyword evidence="1" id="KW-0547">Nucleotide-binding</keyword>
<dbReference type="Pfam" id="PF19045">
    <property type="entry name" value="Ligase_CoA_2"/>
    <property type="match status" value="1"/>
</dbReference>
<dbReference type="SMART" id="SM00881">
    <property type="entry name" value="CoA_binding"/>
    <property type="match status" value="1"/>
</dbReference>
<reference evidence="3" key="1">
    <citation type="submission" date="2023-03" db="EMBL/GenBank/DDBJ databases">
        <title>Amycolatopsis taiwanensis NBRC 103393.</title>
        <authorList>
            <person name="Ichikawa N."/>
            <person name="Sato H."/>
            <person name="Tonouchi N."/>
        </authorList>
    </citation>
    <scope>NUCLEOTIDE SEQUENCE</scope>
    <source>
        <strain evidence="3">NBRC 103393</strain>
    </source>
</reference>